<dbReference type="EMBL" id="UINC01182559">
    <property type="protein sequence ID" value="SVD92840.1"/>
    <property type="molecule type" value="Genomic_DNA"/>
</dbReference>
<sequence length="119" mass="13489">MLGKNSDQYDGEFFITSIKYENNQRKETREWVPRTVYNDTHMGYAIVIGNGESRDKFNINLLSGHRGGVLGSMAAQTYGCNALSRDFQCDFLVATGKDLVEEIANSTEYSDKPYTDERI</sequence>
<feature type="non-terminal residue" evidence="1">
    <location>
        <position position="119"/>
    </location>
</feature>
<reference evidence="1" key="1">
    <citation type="submission" date="2018-05" db="EMBL/GenBank/DDBJ databases">
        <authorList>
            <person name="Lanie J.A."/>
            <person name="Ng W.-L."/>
            <person name="Kazmierczak K.M."/>
            <person name="Andrzejewski T.M."/>
            <person name="Davidsen T.M."/>
            <person name="Wayne K.J."/>
            <person name="Tettelin H."/>
            <person name="Glass J.I."/>
            <person name="Rusch D."/>
            <person name="Podicherti R."/>
            <person name="Tsui H.-C.T."/>
            <person name="Winkler M.E."/>
        </authorList>
    </citation>
    <scope>NUCLEOTIDE SEQUENCE</scope>
</reference>
<protein>
    <submittedName>
        <fullName evidence="1">Uncharacterized protein</fullName>
    </submittedName>
</protein>
<dbReference type="AlphaFoldDB" id="A0A382ZC37"/>
<gene>
    <name evidence="1" type="ORF">METZ01_LOCUS445694</name>
</gene>
<evidence type="ECO:0000313" key="1">
    <source>
        <dbReference type="EMBL" id="SVD92840.1"/>
    </source>
</evidence>
<proteinExistence type="predicted"/>
<name>A0A382ZC37_9ZZZZ</name>
<accession>A0A382ZC37</accession>
<organism evidence="1">
    <name type="scientific">marine metagenome</name>
    <dbReference type="NCBI Taxonomy" id="408172"/>
    <lineage>
        <taxon>unclassified sequences</taxon>
        <taxon>metagenomes</taxon>
        <taxon>ecological metagenomes</taxon>
    </lineage>
</organism>